<evidence type="ECO:0000313" key="11">
    <source>
        <dbReference type="Proteomes" id="UP001319045"/>
    </source>
</evidence>
<dbReference type="Pfam" id="PF07495">
    <property type="entry name" value="Y_Y_Y"/>
    <property type="match status" value="1"/>
</dbReference>
<feature type="domain" description="Histidine kinase" evidence="8">
    <location>
        <begin position="788"/>
        <end position="1005"/>
    </location>
</feature>
<dbReference type="InterPro" id="IPR005467">
    <property type="entry name" value="His_kinase_dom"/>
</dbReference>
<dbReference type="CDD" id="cd00075">
    <property type="entry name" value="HATPase"/>
    <property type="match status" value="1"/>
</dbReference>
<dbReference type="PANTHER" id="PTHR43547">
    <property type="entry name" value="TWO-COMPONENT HISTIDINE KINASE"/>
    <property type="match status" value="1"/>
</dbReference>
<evidence type="ECO:0000256" key="6">
    <source>
        <dbReference type="PROSITE-ProRule" id="PRU00169"/>
    </source>
</evidence>
<keyword evidence="10" id="KW-0808">Transferase</keyword>
<evidence type="ECO:0000259" key="9">
    <source>
        <dbReference type="PROSITE" id="PS50110"/>
    </source>
</evidence>
<dbReference type="InterPro" id="IPR013783">
    <property type="entry name" value="Ig-like_fold"/>
</dbReference>
<evidence type="ECO:0000259" key="8">
    <source>
        <dbReference type="PROSITE" id="PS50109"/>
    </source>
</evidence>
<dbReference type="InterPro" id="IPR011110">
    <property type="entry name" value="Reg_prop"/>
</dbReference>
<dbReference type="Gene3D" id="3.30.565.10">
    <property type="entry name" value="Histidine kinase-like ATPase, C-terminal domain"/>
    <property type="match status" value="1"/>
</dbReference>
<dbReference type="Gene3D" id="1.10.10.60">
    <property type="entry name" value="Homeodomain-like"/>
    <property type="match status" value="2"/>
</dbReference>
<dbReference type="EMBL" id="AP024484">
    <property type="protein sequence ID" value="BCS85581.1"/>
    <property type="molecule type" value="Genomic_DNA"/>
</dbReference>
<name>A0ABM7NYK2_9BACT</name>
<dbReference type="Gene3D" id="2.60.40.10">
    <property type="entry name" value="Immunoglobulins"/>
    <property type="match status" value="1"/>
</dbReference>
<dbReference type="SUPFAM" id="SSF47384">
    <property type="entry name" value="Homodimeric domain of signal transducing histidine kinase"/>
    <property type="match status" value="1"/>
</dbReference>
<dbReference type="SUPFAM" id="SSF63829">
    <property type="entry name" value="Calcium-dependent phosphotriesterase"/>
    <property type="match status" value="2"/>
</dbReference>
<dbReference type="PROSITE" id="PS50109">
    <property type="entry name" value="HIS_KIN"/>
    <property type="match status" value="1"/>
</dbReference>
<feature type="domain" description="Response regulatory" evidence="9">
    <location>
        <begin position="1044"/>
        <end position="1159"/>
    </location>
</feature>
<dbReference type="Pfam" id="PF07494">
    <property type="entry name" value="Reg_prop"/>
    <property type="match status" value="2"/>
</dbReference>
<dbReference type="InterPro" id="IPR018060">
    <property type="entry name" value="HTH_AraC"/>
</dbReference>
<dbReference type="CDD" id="cd17574">
    <property type="entry name" value="REC_OmpR"/>
    <property type="match status" value="1"/>
</dbReference>
<keyword evidence="4" id="KW-0805">Transcription regulation</keyword>
<dbReference type="SUPFAM" id="SSF46689">
    <property type="entry name" value="Homeodomain-like"/>
    <property type="match status" value="1"/>
</dbReference>
<dbReference type="SMART" id="SM00387">
    <property type="entry name" value="HATPase_c"/>
    <property type="match status" value="1"/>
</dbReference>
<dbReference type="SMART" id="SM00448">
    <property type="entry name" value="REC"/>
    <property type="match status" value="1"/>
</dbReference>
<dbReference type="SMART" id="SM00388">
    <property type="entry name" value="HisKA"/>
    <property type="match status" value="1"/>
</dbReference>
<feature type="modified residue" description="4-aspartylphosphate" evidence="6">
    <location>
        <position position="1092"/>
    </location>
</feature>
<dbReference type="InterPro" id="IPR015943">
    <property type="entry name" value="WD40/YVTN_repeat-like_dom_sf"/>
</dbReference>
<accession>A0ABM7NYK2</accession>
<dbReference type="InterPro" id="IPR003594">
    <property type="entry name" value="HATPase_dom"/>
</dbReference>
<dbReference type="GO" id="GO:0016301">
    <property type="term" value="F:kinase activity"/>
    <property type="evidence" value="ECO:0007669"/>
    <property type="project" value="UniProtKB-KW"/>
</dbReference>
<evidence type="ECO:0000256" key="2">
    <source>
        <dbReference type="ARBA" id="ARBA00012438"/>
    </source>
</evidence>
<dbReference type="InterPro" id="IPR004358">
    <property type="entry name" value="Sig_transdc_His_kin-like_C"/>
</dbReference>
<reference evidence="10 11" key="1">
    <citation type="journal article" date="2022" name="Int. J. Syst. Evol. Microbiol.">
        <title>Prevotella herbatica sp. nov., a plant polysaccharide-decomposing anaerobic bacterium isolated from a methanogenic reactor.</title>
        <authorList>
            <person name="Uek A."/>
            <person name="Tonouchi A."/>
            <person name="Kaku N."/>
            <person name="Ueki K."/>
        </authorList>
    </citation>
    <scope>NUCLEOTIDE SEQUENCE [LARGE SCALE GENOMIC DNA]</scope>
    <source>
        <strain evidence="10 11">WR041</strain>
    </source>
</reference>
<dbReference type="Gene3D" id="1.10.287.130">
    <property type="match status" value="1"/>
</dbReference>
<dbReference type="InterPro" id="IPR001789">
    <property type="entry name" value="Sig_transdc_resp-reg_receiver"/>
</dbReference>
<keyword evidence="3 6" id="KW-0597">Phosphoprotein</keyword>
<evidence type="ECO:0000256" key="1">
    <source>
        <dbReference type="ARBA" id="ARBA00000085"/>
    </source>
</evidence>
<keyword evidence="11" id="KW-1185">Reference proteome</keyword>
<keyword evidence="5" id="KW-0804">Transcription</keyword>
<dbReference type="InterPro" id="IPR036890">
    <property type="entry name" value="HATPase_C_sf"/>
</dbReference>
<feature type="domain" description="HTH araC/xylS-type" evidence="7">
    <location>
        <begin position="1187"/>
        <end position="1286"/>
    </location>
</feature>
<dbReference type="Gene3D" id="2.130.10.10">
    <property type="entry name" value="YVTN repeat-like/Quinoprotein amine dehydrogenase"/>
    <property type="match status" value="2"/>
</dbReference>
<dbReference type="SMART" id="SM00342">
    <property type="entry name" value="HTH_ARAC"/>
    <property type="match status" value="1"/>
</dbReference>
<dbReference type="PROSITE" id="PS50110">
    <property type="entry name" value="RESPONSE_REGULATORY"/>
    <property type="match status" value="1"/>
</dbReference>
<proteinExistence type="predicted"/>
<dbReference type="InterPro" id="IPR036097">
    <property type="entry name" value="HisK_dim/P_sf"/>
</dbReference>
<evidence type="ECO:0000313" key="10">
    <source>
        <dbReference type="EMBL" id="BCS85581.1"/>
    </source>
</evidence>
<dbReference type="SUPFAM" id="SSF55874">
    <property type="entry name" value="ATPase domain of HSP90 chaperone/DNA topoisomerase II/histidine kinase"/>
    <property type="match status" value="1"/>
</dbReference>
<dbReference type="Proteomes" id="UP001319045">
    <property type="component" value="Chromosome"/>
</dbReference>
<dbReference type="SUPFAM" id="SSF52172">
    <property type="entry name" value="CheY-like"/>
    <property type="match status" value="1"/>
</dbReference>
<dbReference type="Gene3D" id="3.40.50.2300">
    <property type="match status" value="1"/>
</dbReference>
<protein>
    <recommendedName>
        <fullName evidence="2">histidine kinase</fullName>
        <ecNumber evidence="2">2.7.13.3</ecNumber>
    </recommendedName>
</protein>
<dbReference type="InterPro" id="IPR009057">
    <property type="entry name" value="Homeodomain-like_sf"/>
</dbReference>
<dbReference type="InterPro" id="IPR011006">
    <property type="entry name" value="CheY-like_superfamily"/>
</dbReference>
<keyword evidence="10" id="KW-0418">Kinase</keyword>
<evidence type="ECO:0000256" key="5">
    <source>
        <dbReference type="ARBA" id="ARBA00023163"/>
    </source>
</evidence>
<dbReference type="PRINTS" id="PR00344">
    <property type="entry name" value="BCTRLSENSOR"/>
</dbReference>
<dbReference type="Pfam" id="PF02518">
    <property type="entry name" value="HATPase_c"/>
    <property type="match status" value="1"/>
</dbReference>
<dbReference type="Pfam" id="PF00072">
    <property type="entry name" value="Response_reg"/>
    <property type="match status" value="1"/>
</dbReference>
<dbReference type="Pfam" id="PF12833">
    <property type="entry name" value="HTH_18"/>
    <property type="match status" value="1"/>
</dbReference>
<dbReference type="EC" id="2.7.13.3" evidence="2"/>
<dbReference type="PANTHER" id="PTHR43547:SF2">
    <property type="entry name" value="HYBRID SIGNAL TRANSDUCTION HISTIDINE KINASE C"/>
    <property type="match status" value="1"/>
</dbReference>
<dbReference type="CDD" id="cd00082">
    <property type="entry name" value="HisKA"/>
    <property type="match status" value="1"/>
</dbReference>
<dbReference type="PROSITE" id="PS01124">
    <property type="entry name" value="HTH_ARAC_FAMILY_2"/>
    <property type="match status" value="1"/>
</dbReference>
<sequence length="1287" mass="145904">MSASEQFKVIDNTFGLPDNTVNCVNQDSHGFIWMGTLNGLCRYDGMQFTTFRHDVNDAFSLSDNNVKKILPVNDGLVIAINKGVDFYSFSDGLFHQFYVANKRRPYMLKSRMNSLLINHGNIIAADEFGDYYIKSAASADCKFRKLTHGCKIYAINKFKNGKLLAVGPAGLYVLSADASRILYRINKKINITYNINIYYSKNSNAVFVGNGIGRKSLAFKVVGDKFYEAPIAVPDNLMDVIDYKSSTAFAVDGSGLVFAKNGTMTKCTPQNSNISGDAIYSLFKDKNDDLWAGSYRAGVNLYSDKQSKFMMLSRANHGISYDIVTAVVDDRNKIYIGLDGGGLNIYDKTTKQTRVLNTSNSNIAGNNVVSLLKDNENVWMAIYTKGLVKYSIATSRFQLFRMPSVKLGDENNVWTMCDDGLGNIWVGGPNISVFNKKTGKAKLIKSLIGVNCSSIQRDGDYVWIGASHLGVYKVDRRSFKIMKHYSASSAMMRLPANDIKYIYVDSRARLWIAISYYGLYCIDEKQKTIRKYDYNQGLTDNNVVAIEEDHKGQLWMGTENGLFRFDTRTQTFARFDVDENISSTFTYNSSLFSGHTMFFGSTKGLVMFNPALIHYRQLYDKVSLTSLNLLNKDNKVFNLYGDSIKSINLSHDQNFFTIHFSVPELDSPNRVHFSCRLKGLETSWRELSGSREVSYTNVPPGTYDFFVRCIDSNGHWVKSAVLNIVVTPPWYETTWAIGLWIILFVLLFVSALKFYLHELDIKHNMRISEIEKDTMKKLNDAKMTFYTNIIHELRTPVFLIAAQIEELMDVKTSIVNVPYSYLKAMYRSSMKLNKLISRIIDFRKMDSDKLKLALQRMNVVAFCQNLTEDYVNLCEQKDISFTFQCDKTDIQLTFDAEKLEMIVSNLVSNAFKYTQKGGNVVFSIEDRDDDVQFSVKDNGIGIIEKMRDNIFESFFRTERGEKQSEGDGIGLSVVKNLVELHGGRITLESEVGKGSEFIFTMPKRKHSDDDLIDNGQCALDADYSLEPEPFDTAKSPGNPTATHSVLIIDDEPQTIQLLERNLVSDFKVFTACDGVEGLEQAVKNLPDVIICDIMMPKMNGLEFLGKLKADKKLSSIKVLIFTAKTSEEDMLTAFDNGADAYVTKPISLKVLRKRIDRLIEQTDNAVLTSSITNKTNNYTKEEQIFLLRCREVIDDNLNNDDFSIDFLADKLAMSHSSLYKKVKQMTGMSLIEFINDYKIYKAVQMFKHGATNIETVCESCGFKDVKNFREMFKRKMKTTPKLFVQSL</sequence>
<dbReference type="InterPro" id="IPR011123">
    <property type="entry name" value="Y_Y_Y"/>
</dbReference>
<comment type="catalytic activity">
    <reaction evidence="1">
        <text>ATP + protein L-histidine = ADP + protein N-phospho-L-histidine.</text>
        <dbReference type="EC" id="2.7.13.3"/>
    </reaction>
</comment>
<organism evidence="10 11">
    <name type="scientific">Prevotella herbatica</name>
    <dbReference type="NCBI Taxonomy" id="2801997"/>
    <lineage>
        <taxon>Bacteria</taxon>
        <taxon>Pseudomonadati</taxon>
        <taxon>Bacteroidota</taxon>
        <taxon>Bacteroidia</taxon>
        <taxon>Bacteroidales</taxon>
        <taxon>Prevotellaceae</taxon>
        <taxon>Prevotella</taxon>
    </lineage>
</organism>
<evidence type="ECO:0000256" key="3">
    <source>
        <dbReference type="ARBA" id="ARBA00022553"/>
    </source>
</evidence>
<gene>
    <name evidence="10" type="ORF">prwr041_14740</name>
</gene>
<dbReference type="InterPro" id="IPR003661">
    <property type="entry name" value="HisK_dim/P_dom"/>
</dbReference>
<evidence type="ECO:0000259" key="7">
    <source>
        <dbReference type="PROSITE" id="PS01124"/>
    </source>
</evidence>
<evidence type="ECO:0000256" key="4">
    <source>
        <dbReference type="ARBA" id="ARBA00023015"/>
    </source>
</evidence>